<gene>
    <name evidence="1" type="ORF">EVAR_75255_1</name>
</gene>
<dbReference type="Proteomes" id="UP000299102">
    <property type="component" value="Unassembled WGS sequence"/>
</dbReference>
<protein>
    <submittedName>
        <fullName evidence="1">Uncharacterized protein</fullName>
    </submittedName>
</protein>
<evidence type="ECO:0000313" key="1">
    <source>
        <dbReference type="EMBL" id="GBP35052.1"/>
    </source>
</evidence>
<evidence type="ECO:0000313" key="2">
    <source>
        <dbReference type="Proteomes" id="UP000299102"/>
    </source>
</evidence>
<proteinExistence type="predicted"/>
<organism evidence="1 2">
    <name type="scientific">Eumeta variegata</name>
    <name type="common">Bagworm moth</name>
    <name type="synonym">Eumeta japonica</name>
    <dbReference type="NCBI Taxonomy" id="151549"/>
    <lineage>
        <taxon>Eukaryota</taxon>
        <taxon>Metazoa</taxon>
        <taxon>Ecdysozoa</taxon>
        <taxon>Arthropoda</taxon>
        <taxon>Hexapoda</taxon>
        <taxon>Insecta</taxon>
        <taxon>Pterygota</taxon>
        <taxon>Neoptera</taxon>
        <taxon>Endopterygota</taxon>
        <taxon>Lepidoptera</taxon>
        <taxon>Glossata</taxon>
        <taxon>Ditrysia</taxon>
        <taxon>Tineoidea</taxon>
        <taxon>Psychidae</taxon>
        <taxon>Oiketicinae</taxon>
        <taxon>Eumeta</taxon>
    </lineage>
</organism>
<sequence>MLNIVRWYGTRRVRVRLALGRFSNVVAVKLSKQLLELQLVLELHDPSAKLNRLNDFVNYSIDFVGSNTQNLGRVGKGGGTLFTRGRIRNPVDSCRASISDITLSLVDIDKSASRRGRPPPAAGRRYDPACLRLLRIPPERPNTERFHSTER</sequence>
<comment type="caution">
    <text evidence="1">The sequence shown here is derived from an EMBL/GenBank/DDBJ whole genome shotgun (WGS) entry which is preliminary data.</text>
</comment>
<reference evidence="1 2" key="1">
    <citation type="journal article" date="2019" name="Commun. Biol.">
        <title>The bagworm genome reveals a unique fibroin gene that provides high tensile strength.</title>
        <authorList>
            <person name="Kono N."/>
            <person name="Nakamura H."/>
            <person name="Ohtoshi R."/>
            <person name="Tomita M."/>
            <person name="Numata K."/>
            <person name="Arakawa K."/>
        </authorList>
    </citation>
    <scope>NUCLEOTIDE SEQUENCE [LARGE SCALE GENOMIC DNA]</scope>
</reference>
<dbReference type="AlphaFoldDB" id="A0A4C1V9G6"/>
<dbReference type="EMBL" id="BGZK01000298">
    <property type="protein sequence ID" value="GBP35052.1"/>
    <property type="molecule type" value="Genomic_DNA"/>
</dbReference>
<name>A0A4C1V9G6_EUMVA</name>
<accession>A0A4C1V9G6</accession>
<keyword evidence="2" id="KW-1185">Reference proteome</keyword>